<dbReference type="InterPro" id="IPR036396">
    <property type="entry name" value="Cyt_P450_sf"/>
</dbReference>
<evidence type="ECO:0000256" key="11">
    <source>
        <dbReference type="RuleBase" id="RU368046"/>
    </source>
</evidence>
<dbReference type="STRING" id="10029.G3IMI4"/>
<dbReference type="GO" id="GO:0016712">
    <property type="term" value="F:oxidoreductase activity, acting on paired donors, with incorporation or reduction of molecular oxygen, reduced flavin or flavoprotein as one donor, and incorporation of one atom of oxygen"/>
    <property type="evidence" value="ECO:0007669"/>
    <property type="project" value="UniProtKB-EC"/>
</dbReference>
<dbReference type="InParanoid" id="G3IMI4"/>
<keyword evidence="10" id="KW-0472">Membrane</keyword>
<dbReference type="PRINTS" id="PR00463">
    <property type="entry name" value="EP450I"/>
</dbReference>
<reference evidence="13" key="1">
    <citation type="journal article" date="2011" name="Nat. Biotechnol.">
        <title>The genomic sequence of the Chinese hamster ovary (CHO)-K1 cell line.</title>
        <authorList>
            <person name="Xu X."/>
            <person name="Nagarajan H."/>
            <person name="Lewis N.E."/>
            <person name="Pan S."/>
            <person name="Cai Z."/>
            <person name="Liu X."/>
            <person name="Chen W."/>
            <person name="Xie M."/>
            <person name="Wang W."/>
            <person name="Hammond S."/>
            <person name="Andersen M.R."/>
            <person name="Neff N."/>
            <person name="Passarelli B."/>
            <person name="Koh W."/>
            <person name="Fan H.C."/>
            <person name="Wang J."/>
            <person name="Gui Y."/>
            <person name="Lee K.H."/>
            <person name="Betenbaugh M.J."/>
            <person name="Quake S.R."/>
            <person name="Famili I."/>
            <person name="Palsson B.O."/>
            <person name="Wang J."/>
        </authorList>
    </citation>
    <scope>NUCLEOTIDE SEQUENCE [LARGE SCALE GENOMIC DNA]</scope>
    <source>
        <strain evidence="13">CHO K1 cell line</strain>
    </source>
</reference>
<dbReference type="InterPro" id="IPR008068">
    <property type="entry name" value="Cyt_P450_E_grp-I_CYP2B-like"/>
</dbReference>
<accession>G3IMI4</accession>
<dbReference type="GO" id="GO:0020037">
    <property type="term" value="F:heme binding"/>
    <property type="evidence" value="ECO:0007669"/>
    <property type="project" value="UniProtKB-UniRule"/>
</dbReference>
<dbReference type="InterPro" id="IPR002401">
    <property type="entry name" value="Cyt_P450_E_grp-I"/>
</dbReference>
<keyword evidence="3 11" id="KW-0349">Heme</keyword>
<keyword evidence="7 11" id="KW-0560">Oxidoreductase</keyword>
<evidence type="ECO:0000256" key="9">
    <source>
        <dbReference type="ARBA" id="ARBA00023033"/>
    </source>
</evidence>
<evidence type="ECO:0000256" key="1">
    <source>
        <dbReference type="ARBA" id="ARBA00001971"/>
    </source>
</evidence>
<evidence type="ECO:0000313" key="13">
    <source>
        <dbReference type="Proteomes" id="UP000001075"/>
    </source>
</evidence>
<keyword evidence="5 11" id="KW-0256">Endoplasmic reticulum</keyword>
<dbReference type="InterPro" id="IPR001128">
    <property type="entry name" value="Cyt_P450"/>
</dbReference>
<organism evidence="12 13">
    <name type="scientific">Cricetulus griseus</name>
    <name type="common">Chinese hamster</name>
    <name type="synonym">Cricetulus barabensis griseus</name>
    <dbReference type="NCBI Taxonomy" id="10029"/>
    <lineage>
        <taxon>Eukaryota</taxon>
        <taxon>Metazoa</taxon>
        <taxon>Chordata</taxon>
        <taxon>Craniata</taxon>
        <taxon>Vertebrata</taxon>
        <taxon>Euteleostomi</taxon>
        <taxon>Mammalia</taxon>
        <taxon>Eutheria</taxon>
        <taxon>Euarchontoglires</taxon>
        <taxon>Glires</taxon>
        <taxon>Rodentia</taxon>
        <taxon>Myomorpha</taxon>
        <taxon>Muroidea</taxon>
        <taxon>Cricetidae</taxon>
        <taxon>Cricetinae</taxon>
        <taxon>Cricetulus</taxon>
    </lineage>
</organism>
<evidence type="ECO:0000256" key="5">
    <source>
        <dbReference type="ARBA" id="ARBA00022824"/>
    </source>
</evidence>
<dbReference type="EC" id="1.14.14.1" evidence="11"/>
<evidence type="ECO:0000313" key="12">
    <source>
        <dbReference type="EMBL" id="EGW13195.1"/>
    </source>
</evidence>
<dbReference type="GO" id="GO:0019373">
    <property type="term" value="P:epoxygenase P450 pathway"/>
    <property type="evidence" value="ECO:0007669"/>
    <property type="project" value="TreeGrafter"/>
</dbReference>
<keyword evidence="4 11" id="KW-0479">Metal-binding</keyword>
<dbReference type="eggNOG" id="KOG0156">
    <property type="taxonomic scope" value="Eukaryota"/>
</dbReference>
<dbReference type="PANTHER" id="PTHR24300">
    <property type="entry name" value="CYTOCHROME P450 508A4-RELATED"/>
    <property type="match status" value="1"/>
</dbReference>
<evidence type="ECO:0000256" key="6">
    <source>
        <dbReference type="ARBA" id="ARBA00022848"/>
    </source>
</evidence>
<dbReference type="Proteomes" id="UP000001075">
    <property type="component" value="Unassembled WGS sequence"/>
</dbReference>
<comment type="similarity">
    <text evidence="2 11">Belongs to the cytochrome P450 family.</text>
</comment>
<dbReference type="GO" id="GO:0005506">
    <property type="term" value="F:iron ion binding"/>
    <property type="evidence" value="ECO:0007669"/>
    <property type="project" value="UniProtKB-UniRule"/>
</dbReference>
<gene>
    <name evidence="12" type="ORF">I79_025123</name>
</gene>
<keyword evidence="9 11" id="KW-0503">Monooxygenase</keyword>
<dbReference type="FunFam" id="1.10.630.10:FF:000238">
    <property type="entry name" value="Cytochrome P450 2A6"/>
    <property type="match status" value="1"/>
</dbReference>
<sequence length="325" mass="37446">MDRRGLLNSFMRLRDKYGDVFTVHLGPRPVVMLYGTEAIREALVDQAEAFSGRGTIAVVKPIFKDYGAPLDPKFLFQCITANIICSIVFGERFDYKDRQFLRLLELFYRSFSLISSFSSQVFELFSGFLKYFPGTHKQIYRNLKEILDYIDHSVDKHRATLDASNPRDFIDTYLLRMEKEKSNSHTEFHHQNLIISVLSLFFAGTETSSTTLRYGFLLMLKYPHVAEKVQKEIEEVIGSHRLPTLDDRTKMPYTDAVIHEIQRLSDVVPIGVPHKVTKDTLFRGYLLPKNFSLSSPVDPKDIDLSPKESGIGRVPPEYQICFLSR</sequence>
<keyword evidence="6 11" id="KW-0492">Microsome</keyword>
<evidence type="ECO:0000256" key="8">
    <source>
        <dbReference type="ARBA" id="ARBA00023004"/>
    </source>
</evidence>
<evidence type="ECO:0000256" key="2">
    <source>
        <dbReference type="ARBA" id="ARBA00010617"/>
    </source>
</evidence>
<evidence type="ECO:0000256" key="3">
    <source>
        <dbReference type="ARBA" id="ARBA00022617"/>
    </source>
</evidence>
<dbReference type="InterPro" id="IPR050182">
    <property type="entry name" value="Cytochrome_P450_fam2"/>
</dbReference>
<keyword evidence="8 11" id="KW-0408">Iron</keyword>
<dbReference type="GO" id="GO:0005789">
    <property type="term" value="C:endoplasmic reticulum membrane"/>
    <property type="evidence" value="ECO:0007669"/>
    <property type="project" value="UniProtKB-SubCell"/>
</dbReference>
<dbReference type="GO" id="GO:0008392">
    <property type="term" value="F:arachidonate epoxygenase activity"/>
    <property type="evidence" value="ECO:0007669"/>
    <property type="project" value="TreeGrafter"/>
</dbReference>
<comment type="catalytic activity">
    <reaction evidence="11">
        <text>an organic molecule + reduced [NADPH--hemoprotein reductase] + O2 = an alcohol + oxidized [NADPH--hemoprotein reductase] + H2O + H(+)</text>
        <dbReference type="Rhea" id="RHEA:17149"/>
        <dbReference type="Rhea" id="RHEA-COMP:11964"/>
        <dbReference type="Rhea" id="RHEA-COMP:11965"/>
        <dbReference type="ChEBI" id="CHEBI:15377"/>
        <dbReference type="ChEBI" id="CHEBI:15378"/>
        <dbReference type="ChEBI" id="CHEBI:15379"/>
        <dbReference type="ChEBI" id="CHEBI:30879"/>
        <dbReference type="ChEBI" id="CHEBI:57618"/>
        <dbReference type="ChEBI" id="CHEBI:58210"/>
        <dbReference type="ChEBI" id="CHEBI:142491"/>
        <dbReference type="EC" id="1.14.14.1"/>
    </reaction>
</comment>
<dbReference type="GO" id="GO:0006805">
    <property type="term" value="P:xenobiotic metabolic process"/>
    <property type="evidence" value="ECO:0007669"/>
    <property type="project" value="TreeGrafter"/>
</dbReference>
<name>G3IMI4_CRIGR</name>
<dbReference type="PANTHER" id="PTHR24300:SF406">
    <property type="entry name" value="CYTOCHROME P450 2B6"/>
    <property type="match status" value="1"/>
</dbReference>
<dbReference type="PRINTS" id="PR00385">
    <property type="entry name" value="P450"/>
</dbReference>
<proteinExistence type="inferred from homology"/>
<evidence type="ECO:0000256" key="4">
    <source>
        <dbReference type="ARBA" id="ARBA00022723"/>
    </source>
</evidence>
<comment type="cofactor">
    <cofactor evidence="1 11">
        <name>heme</name>
        <dbReference type="ChEBI" id="CHEBI:30413"/>
    </cofactor>
</comment>
<dbReference type="EMBL" id="JH004778">
    <property type="protein sequence ID" value="EGW13195.1"/>
    <property type="molecule type" value="Genomic_DNA"/>
</dbReference>
<dbReference type="AlphaFoldDB" id="G3IMI4"/>
<dbReference type="SUPFAM" id="SSF48264">
    <property type="entry name" value="Cytochrome P450"/>
    <property type="match status" value="1"/>
</dbReference>
<comment type="function">
    <text evidence="11">Cytochromes P450 are a group of heme-thiolate monooxygenases. In liver microsomes, this enzyme is involved in an NADPH-dependent electron transport pathway. It oxidizes a variety of structurally unrelated compounds, including steroids, fatty acids, and xenobiotics.</text>
</comment>
<evidence type="ECO:0000256" key="7">
    <source>
        <dbReference type="ARBA" id="ARBA00023002"/>
    </source>
</evidence>
<dbReference type="Gene3D" id="1.10.630.10">
    <property type="entry name" value="Cytochrome P450"/>
    <property type="match status" value="2"/>
</dbReference>
<protein>
    <recommendedName>
        <fullName evidence="11">Cytochrome P450</fullName>
        <ecNumber evidence="11">1.14.14.1</ecNumber>
    </recommendedName>
</protein>
<comment type="subcellular location">
    <subcellularLocation>
        <location evidence="11">Endoplasmic reticulum membrane</location>
        <topology evidence="11">Peripheral membrane protein</topology>
    </subcellularLocation>
    <subcellularLocation>
        <location evidence="11">Microsome membrane</location>
        <topology evidence="11">Peripheral membrane protein</topology>
    </subcellularLocation>
</comment>
<dbReference type="PRINTS" id="PR01685">
    <property type="entry name" value="EP450ICYP2B"/>
</dbReference>
<evidence type="ECO:0000256" key="10">
    <source>
        <dbReference type="ARBA" id="ARBA00023136"/>
    </source>
</evidence>
<dbReference type="Pfam" id="PF00067">
    <property type="entry name" value="p450"/>
    <property type="match status" value="2"/>
</dbReference>